<dbReference type="NCBIfam" id="TIGR01297">
    <property type="entry name" value="CDF"/>
    <property type="match status" value="1"/>
</dbReference>
<dbReference type="FunFam" id="3.30.70.1350:FF:000001">
    <property type="entry name" value="Metal tolerance protein 11"/>
    <property type="match status" value="1"/>
</dbReference>
<evidence type="ECO:0000256" key="3">
    <source>
        <dbReference type="ARBA" id="ARBA00022448"/>
    </source>
</evidence>
<keyword evidence="4 8" id="KW-0812">Transmembrane</keyword>
<evidence type="ECO:0000313" key="11">
    <source>
        <dbReference type="EMBL" id="EDO49336.1"/>
    </source>
</evidence>
<dbReference type="Pfam" id="PF01545">
    <property type="entry name" value="Cation_efflux"/>
    <property type="match status" value="1"/>
</dbReference>
<organism evidence="11 12">
    <name type="scientific">Nematostella vectensis</name>
    <name type="common">Starlet sea anemone</name>
    <dbReference type="NCBI Taxonomy" id="45351"/>
    <lineage>
        <taxon>Eukaryota</taxon>
        <taxon>Metazoa</taxon>
        <taxon>Cnidaria</taxon>
        <taxon>Anthozoa</taxon>
        <taxon>Hexacorallia</taxon>
        <taxon>Actiniaria</taxon>
        <taxon>Edwardsiidae</taxon>
        <taxon>Nematostella</taxon>
    </lineage>
</organism>
<comment type="similarity">
    <text evidence="2">Belongs to the cation diffusion facilitator (CDF) transporter (TC 2.A.4) family. SLC30A subfamily.</text>
</comment>
<dbReference type="Proteomes" id="UP000001593">
    <property type="component" value="Unassembled WGS sequence"/>
</dbReference>
<proteinExistence type="inferred from homology"/>
<evidence type="ECO:0000256" key="8">
    <source>
        <dbReference type="SAM" id="Phobius"/>
    </source>
</evidence>
<dbReference type="GO" id="GO:0016020">
    <property type="term" value="C:membrane"/>
    <property type="evidence" value="ECO:0000318"/>
    <property type="project" value="GO_Central"/>
</dbReference>
<keyword evidence="7 8" id="KW-0472">Membrane</keyword>
<dbReference type="OMA" id="CWALRNQ"/>
<accession>A7RHE8</accession>
<dbReference type="EMBL" id="DS469510">
    <property type="protein sequence ID" value="EDO49336.1"/>
    <property type="molecule type" value="Genomic_DNA"/>
</dbReference>
<keyword evidence="6" id="KW-0406">Ion transport</keyword>
<feature type="domain" description="Cation efflux protein transmembrane" evidence="9">
    <location>
        <begin position="8"/>
        <end position="195"/>
    </location>
</feature>
<evidence type="ECO:0000256" key="2">
    <source>
        <dbReference type="ARBA" id="ARBA00008873"/>
    </source>
</evidence>
<dbReference type="InterPro" id="IPR058533">
    <property type="entry name" value="Cation_efflux_TM"/>
</dbReference>
<dbReference type="GO" id="GO:0012505">
    <property type="term" value="C:endomembrane system"/>
    <property type="evidence" value="ECO:0007669"/>
    <property type="project" value="UniProtKB-SubCell"/>
</dbReference>
<evidence type="ECO:0000256" key="1">
    <source>
        <dbReference type="ARBA" id="ARBA00004127"/>
    </source>
</evidence>
<comment type="subcellular location">
    <subcellularLocation>
        <location evidence="1">Endomembrane system</location>
        <topology evidence="1">Multi-pass membrane protein</topology>
    </subcellularLocation>
</comment>
<dbReference type="Gene3D" id="3.30.70.1350">
    <property type="entry name" value="Cation efflux protein, cytoplasmic domain"/>
    <property type="match status" value="1"/>
</dbReference>
<dbReference type="InterPro" id="IPR036837">
    <property type="entry name" value="Cation_efflux_CTD_sf"/>
</dbReference>
<dbReference type="InterPro" id="IPR002524">
    <property type="entry name" value="Cation_efflux"/>
</dbReference>
<dbReference type="InterPro" id="IPR027470">
    <property type="entry name" value="Cation_efflux_CTD"/>
</dbReference>
<dbReference type="PhylomeDB" id="A7RHE8"/>
<keyword evidence="3" id="KW-0813">Transport</keyword>
<name>A7RHE8_NEMVE</name>
<keyword evidence="12" id="KW-1185">Reference proteome</keyword>
<reference evidence="11 12" key="1">
    <citation type="journal article" date="2007" name="Science">
        <title>Sea anemone genome reveals ancestral eumetazoan gene repertoire and genomic organization.</title>
        <authorList>
            <person name="Putnam N.H."/>
            <person name="Srivastava M."/>
            <person name="Hellsten U."/>
            <person name="Dirks B."/>
            <person name="Chapman J."/>
            <person name="Salamov A."/>
            <person name="Terry A."/>
            <person name="Shapiro H."/>
            <person name="Lindquist E."/>
            <person name="Kapitonov V.V."/>
            <person name="Jurka J."/>
            <person name="Genikhovich G."/>
            <person name="Grigoriev I.V."/>
            <person name="Lucas S.M."/>
            <person name="Steele R.E."/>
            <person name="Finnerty J.R."/>
            <person name="Technau U."/>
            <person name="Martindale M.Q."/>
            <person name="Rokhsar D.S."/>
        </authorList>
    </citation>
    <scope>NUCLEOTIDE SEQUENCE [LARGE SCALE GENOMIC DNA]</scope>
    <source>
        <strain evidence="12">CH2 X CH6</strain>
    </source>
</reference>
<feature type="transmembrane region" description="Helical" evidence="8">
    <location>
        <begin position="7"/>
        <end position="27"/>
    </location>
</feature>
<evidence type="ECO:0000256" key="6">
    <source>
        <dbReference type="ARBA" id="ARBA00023065"/>
    </source>
</evidence>
<dbReference type="HOGENOM" id="CLU_013430_2_1_1"/>
<feature type="domain" description="Cation efflux protein cytoplasmic" evidence="10">
    <location>
        <begin position="216"/>
        <end position="277"/>
    </location>
</feature>
<feature type="transmembrane region" description="Helical" evidence="8">
    <location>
        <begin position="75"/>
        <end position="96"/>
    </location>
</feature>
<gene>
    <name evidence="11" type="ORF">NEMVEDRAFT_v1g81238</name>
</gene>
<dbReference type="Pfam" id="PF16916">
    <property type="entry name" value="ZT_dimer"/>
    <property type="match status" value="1"/>
</dbReference>
<evidence type="ECO:0000259" key="9">
    <source>
        <dbReference type="Pfam" id="PF01545"/>
    </source>
</evidence>
<evidence type="ECO:0000313" key="12">
    <source>
        <dbReference type="Proteomes" id="UP000001593"/>
    </source>
</evidence>
<evidence type="ECO:0000256" key="7">
    <source>
        <dbReference type="ARBA" id="ARBA00023136"/>
    </source>
</evidence>
<evidence type="ECO:0000259" key="10">
    <source>
        <dbReference type="Pfam" id="PF16916"/>
    </source>
</evidence>
<dbReference type="GO" id="GO:0008324">
    <property type="term" value="F:monoatomic cation transmembrane transporter activity"/>
    <property type="evidence" value="ECO:0000318"/>
    <property type="project" value="GO_Central"/>
</dbReference>
<dbReference type="STRING" id="45351.A7RHE8"/>
<sequence>KAVALAVRLSLFCNVLLLIGKIVASYLSGSLSIISSLVDSAVDLVSGIIFWYTTRSIKTTNFYEYPSGKTRLEPVAVIILSVIMTVASIQLIVTSIQTIAESTANPDISISTIVIIAVTIVCKFCLFLYCRRLSASSTKALAQDHRNDVLSNSVALGMGYLGFRVWKNADPIGAIIISLYIAYGWWKTGAQQVRSITGHTARPELLQKLIWVCVTHDSRVQYIDTLRAFHFGNNLLVEAHIVLPPDMSLREAHDIGEALQQKLERFPNVERAFVHIDYEFEHHPSDEHKMTQKPKIEEVK</sequence>
<protein>
    <recommendedName>
        <fullName evidence="13">Cation efflux protein cytoplasmic domain-containing protein</fullName>
    </recommendedName>
</protein>
<dbReference type="SUPFAM" id="SSF161111">
    <property type="entry name" value="Cation efflux protein transmembrane domain-like"/>
    <property type="match status" value="1"/>
</dbReference>
<evidence type="ECO:0000256" key="5">
    <source>
        <dbReference type="ARBA" id="ARBA00022989"/>
    </source>
</evidence>
<dbReference type="InterPro" id="IPR027469">
    <property type="entry name" value="Cation_efflux_TMD_sf"/>
</dbReference>
<dbReference type="InterPro" id="IPR050291">
    <property type="entry name" value="CDF_Transporter"/>
</dbReference>
<dbReference type="Gene3D" id="1.20.1510.10">
    <property type="entry name" value="Cation efflux protein transmembrane domain"/>
    <property type="match status" value="1"/>
</dbReference>
<dbReference type="PANTHER" id="PTHR43840">
    <property type="entry name" value="MITOCHONDRIAL METAL TRANSPORTER 1-RELATED"/>
    <property type="match status" value="1"/>
</dbReference>
<dbReference type="PANTHER" id="PTHR43840:SF13">
    <property type="entry name" value="CATION EFFLUX PROTEIN CYTOPLASMIC DOMAIN-CONTAINING PROTEIN"/>
    <property type="match status" value="1"/>
</dbReference>
<feature type="transmembrane region" description="Helical" evidence="8">
    <location>
        <begin position="108"/>
        <end position="129"/>
    </location>
</feature>
<dbReference type="SUPFAM" id="SSF160240">
    <property type="entry name" value="Cation efflux protein cytoplasmic domain-like"/>
    <property type="match status" value="1"/>
</dbReference>
<dbReference type="FunFam" id="1.20.1510.10:FF:000005">
    <property type="entry name" value="Putative Cation diffusion facilitator 1"/>
    <property type="match status" value="1"/>
</dbReference>
<dbReference type="AlphaFoldDB" id="A7RHE8"/>
<evidence type="ECO:0000256" key="4">
    <source>
        <dbReference type="ARBA" id="ARBA00022692"/>
    </source>
</evidence>
<evidence type="ECO:0008006" key="13">
    <source>
        <dbReference type="Google" id="ProtNLM"/>
    </source>
</evidence>
<keyword evidence="5 8" id="KW-1133">Transmembrane helix</keyword>
<feature type="non-terminal residue" evidence="11">
    <location>
        <position position="1"/>
    </location>
</feature>
<feature type="transmembrane region" description="Helical" evidence="8">
    <location>
        <begin position="33"/>
        <end position="54"/>
    </location>
</feature>
<dbReference type="InParanoid" id="A7RHE8"/>
<dbReference type="eggNOG" id="KOG1485">
    <property type="taxonomic scope" value="Eukaryota"/>
</dbReference>